<dbReference type="Pfam" id="PF00034">
    <property type="entry name" value="Cytochrom_C"/>
    <property type="match status" value="1"/>
</dbReference>
<feature type="domain" description="Cytochrome c" evidence="5">
    <location>
        <begin position="27"/>
        <end position="115"/>
    </location>
</feature>
<proteinExistence type="predicted"/>
<dbReference type="GO" id="GO:0046872">
    <property type="term" value="F:metal ion binding"/>
    <property type="evidence" value="ECO:0007669"/>
    <property type="project" value="UniProtKB-KW"/>
</dbReference>
<evidence type="ECO:0000256" key="3">
    <source>
        <dbReference type="ARBA" id="ARBA00023004"/>
    </source>
</evidence>
<dbReference type="InterPro" id="IPR051459">
    <property type="entry name" value="Cytochrome_c-type_DH"/>
</dbReference>
<dbReference type="Gene3D" id="1.10.760.10">
    <property type="entry name" value="Cytochrome c-like domain"/>
    <property type="match status" value="1"/>
</dbReference>
<name>A0A4U6D9H1_9BACT</name>
<evidence type="ECO:0000256" key="1">
    <source>
        <dbReference type="ARBA" id="ARBA00022617"/>
    </source>
</evidence>
<dbReference type="InterPro" id="IPR009056">
    <property type="entry name" value="Cyt_c-like_dom"/>
</dbReference>
<dbReference type="PANTHER" id="PTHR35008:SF8">
    <property type="entry name" value="ALCOHOL DEHYDROGENASE CYTOCHROME C SUBUNIT"/>
    <property type="match status" value="1"/>
</dbReference>
<organism evidence="6 7">
    <name type="scientific">Dyadobacter frigoris</name>
    <dbReference type="NCBI Taxonomy" id="2576211"/>
    <lineage>
        <taxon>Bacteria</taxon>
        <taxon>Pseudomonadati</taxon>
        <taxon>Bacteroidota</taxon>
        <taxon>Cytophagia</taxon>
        <taxon>Cytophagales</taxon>
        <taxon>Spirosomataceae</taxon>
        <taxon>Dyadobacter</taxon>
    </lineage>
</organism>
<dbReference type="InterPro" id="IPR036909">
    <property type="entry name" value="Cyt_c-like_dom_sf"/>
</dbReference>
<comment type="caution">
    <text evidence="6">The sequence shown here is derived from an EMBL/GenBank/DDBJ whole genome shotgun (WGS) entry which is preliminary data.</text>
</comment>
<keyword evidence="1 4" id="KW-0349">Heme</keyword>
<gene>
    <name evidence="6" type="ORF">FDK13_04020</name>
</gene>
<dbReference type="Proteomes" id="UP000304900">
    <property type="component" value="Unassembled WGS sequence"/>
</dbReference>
<keyword evidence="2 4" id="KW-0479">Metal-binding</keyword>
<dbReference type="PROSITE" id="PS51007">
    <property type="entry name" value="CYTC"/>
    <property type="match status" value="1"/>
</dbReference>
<dbReference type="GO" id="GO:0020037">
    <property type="term" value="F:heme binding"/>
    <property type="evidence" value="ECO:0007669"/>
    <property type="project" value="InterPro"/>
</dbReference>
<protein>
    <submittedName>
        <fullName evidence="6">Cytochrome c</fullName>
    </submittedName>
</protein>
<keyword evidence="7" id="KW-1185">Reference proteome</keyword>
<accession>A0A4U6D9H1</accession>
<evidence type="ECO:0000313" key="6">
    <source>
        <dbReference type="EMBL" id="TKT93031.1"/>
    </source>
</evidence>
<evidence type="ECO:0000256" key="2">
    <source>
        <dbReference type="ARBA" id="ARBA00022723"/>
    </source>
</evidence>
<dbReference type="PANTHER" id="PTHR35008">
    <property type="entry name" value="BLL4482 PROTEIN-RELATED"/>
    <property type="match status" value="1"/>
</dbReference>
<evidence type="ECO:0000259" key="5">
    <source>
        <dbReference type="PROSITE" id="PS51007"/>
    </source>
</evidence>
<dbReference type="RefSeq" id="WP_137338707.1">
    <property type="nucleotide sequence ID" value="NZ_BSQH01000018.1"/>
</dbReference>
<evidence type="ECO:0000313" key="7">
    <source>
        <dbReference type="Proteomes" id="UP000304900"/>
    </source>
</evidence>
<dbReference type="EMBL" id="SZVO01000002">
    <property type="protein sequence ID" value="TKT93031.1"/>
    <property type="molecule type" value="Genomic_DNA"/>
</dbReference>
<dbReference type="OrthoDB" id="9811395at2"/>
<dbReference type="SUPFAM" id="SSF46626">
    <property type="entry name" value="Cytochrome c"/>
    <property type="match status" value="1"/>
</dbReference>
<dbReference type="GO" id="GO:0009055">
    <property type="term" value="F:electron transfer activity"/>
    <property type="evidence" value="ECO:0007669"/>
    <property type="project" value="InterPro"/>
</dbReference>
<sequence length="134" mass="14722">MKSLVILLSGIIFCSAIFPKQDDDLEKSIARGKGIYAENCMTCHMGGGEGVPQTFPPLAKADYLTQSPEKAIHAIKFGLQGKIKVNDLEFDNQMPSPGLDNEEIADVMNYIQNSWGNSSEKKIVTDKMVEAVKK</sequence>
<reference evidence="6 7" key="1">
    <citation type="submission" date="2019-05" db="EMBL/GenBank/DDBJ databases">
        <title>Dyadobacter AR-3-8 sp. nov., isolated from arctic soil.</title>
        <authorList>
            <person name="Chaudhary D.K."/>
        </authorList>
    </citation>
    <scope>NUCLEOTIDE SEQUENCE [LARGE SCALE GENOMIC DNA]</scope>
    <source>
        <strain evidence="6 7">AR-3-8</strain>
    </source>
</reference>
<evidence type="ECO:0000256" key="4">
    <source>
        <dbReference type="PROSITE-ProRule" id="PRU00433"/>
    </source>
</evidence>
<keyword evidence="3 4" id="KW-0408">Iron</keyword>
<dbReference type="AlphaFoldDB" id="A0A4U6D9H1"/>